<dbReference type="EMBL" id="SZQA01000017">
    <property type="protein sequence ID" value="TKK87162.1"/>
    <property type="molecule type" value="Genomic_DNA"/>
</dbReference>
<dbReference type="PANTHER" id="PTHR34297">
    <property type="entry name" value="HYPOTHETICAL CYTOSOLIC PROTEIN-RELATED"/>
    <property type="match status" value="1"/>
</dbReference>
<evidence type="ECO:0000313" key="4">
    <source>
        <dbReference type="Proteomes" id="UP000308705"/>
    </source>
</evidence>
<organism evidence="3 4">
    <name type="scientific">Herbidospora galbida</name>
    <dbReference type="NCBI Taxonomy" id="2575442"/>
    <lineage>
        <taxon>Bacteria</taxon>
        <taxon>Bacillati</taxon>
        <taxon>Actinomycetota</taxon>
        <taxon>Actinomycetes</taxon>
        <taxon>Streptosporangiales</taxon>
        <taxon>Streptosporangiaceae</taxon>
        <taxon>Herbidospora</taxon>
    </lineage>
</organism>
<feature type="compositionally biased region" description="Basic and acidic residues" evidence="2">
    <location>
        <begin position="15"/>
        <end position="24"/>
    </location>
</feature>
<sequence length="148" mass="15158">MTQTNAPSAQGMSVPRERAPDHGRTTIAGDVVAKIAGVAAREISGVHDFGTAPARAFGAFKGRLGAEEGVTRGIAVEVGERQAAVDIDLVVDYGVAIPGLAAAVRDNVISAVGEMCGLEVTEVNVAVDDVYLPSQDESSGAREGARVQ</sequence>
<evidence type="ECO:0000256" key="2">
    <source>
        <dbReference type="SAM" id="MobiDB-lite"/>
    </source>
</evidence>
<evidence type="ECO:0000313" key="3">
    <source>
        <dbReference type="EMBL" id="TKK87162.1"/>
    </source>
</evidence>
<keyword evidence="4" id="KW-1185">Reference proteome</keyword>
<reference evidence="3 4" key="1">
    <citation type="submission" date="2019-04" db="EMBL/GenBank/DDBJ databases">
        <title>Herbidospora sp. NEAU-GS14.nov., a novel actinomycete isolated from soil.</title>
        <authorList>
            <person name="Han L."/>
        </authorList>
    </citation>
    <scope>NUCLEOTIDE SEQUENCE [LARGE SCALE GENOMIC DNA]</scope>
    <source>
        <strain evidence="3 4">NEAU-GS14</strain>
    </source>
</reference>
<accession>A0A4U3MFG0</accession>
<feature type="compositionally biased region" description="Polar residues" evidence="2">
    <location>
        <begin position="1"/>
        <end position="11"/>
    </location>
</feature>
<dbReference type="AlphaFoldDB" id="A0A4U3MFG0"/>
<proteinExistence type="inferred from homology"/>
<gene>
    <name evidence="3" type="ORF">FDA94_18775</name>
</gene>
<name>A0A4U3MFG0_9ACTN</name>
<dbReference type="OrthoDB" id="9808942at2"/>
<dbReference type="Proteomes" id="UP000308705">
    <property type="component" value="Unassembled WGS sequence"/>
</dbReference>
<comment type="caution">
    <text evidence="3">The sequence shown here is derived from an EMBL/GenBank/DDBJ whole genome shotgun (WGS) entry which is preliminary data.</text>
</comment>
<comment type="similarity">
    <text evidence="1">Belongs to the asp23 family.</text>
</comment>
<protein>
    <submittedName>
        <fullName evidence="3">Asp23/Gls24 family envelope stress response protein</fullName>
    </submittedName>
</protein>
<evidence type="ECO:0000256" key="1">
    <source>
        <dbReference type="ARBA" id="ARBA00005721"/>
    </source>
</evidence>
<dbReference type="Pfam" id="PF03780">
    <property type="entry name" value="Asp23"/>
    <property type="match status" value="1"/>
</dbReference>
<dbReference type="PANTHER" id="PTHR34297:SF3">
    <property type="entry name" value="ALKALINE SHOCK PROTEIN 23"/>
    <property type="match status" value="1"/>
</dbReference>
<feature type="region of interest" description="Disordered" evidence="2">
    <location>
        <begin position="1"/>
        <end position="25"/>
    </location>
</feature>
<dbReference type="InterPro" id="IPR005531">
    <property type="entry name" value="Asp23"/>
</dbReference>